<sequence length="245" mass="27396">RSMNNSCNRTNPRHQTEARNKTRNREQCEHPHERTTTPRDNNQSMTLICIVDVERNPRSRGRHRKLFPATCVQRGVADSPAPRQHDDASVPKPAHQTHGRRTARRRREASRDERTAPSCASRTGKRLSVDSAAAAKKKLSRRRLRLVGLGVRPCNPFRLASKAAGAAASSEPLESNVVLADIERNVARQTPAVRGGRPRRLCQTGEEAGESRRTSLCGRRRRGEDGGRRAASQENRSRATWCCSC</sequence>
<organism evidence="2 3">
    <name type="scientific">Ixodes scapularis</name>
    <name type="common">Black-legged tick</name>
    <name type="synonym">Deer tick</name>
    <dbReference type="NCBI Taxonomy" id="6945"/>
    <lineage>
        <taxon>Eukaryota</taxon>
        <taxon>Metazoa</taxon>
        <taxon>Ecdysozoa</taxon>
        <taxon>Arthropoda</taxon>
        <taxon>Chelicerata</taxon>
        <taxon>Arachnida</taxon>
        <taxon>Acari</taxon>
        <taxon>Parasitiformes</taxon>
        <taxon>Ixodida</taxon>
        <taxon>Ixodoidea</taxon>
        <taxon>Ixodidae</taxon>
        <taxon>Ixodinae</taxon>
        <taxon>Ixodes</taxon>
    </lineage>
</organism>
<accession>A0A1S4KM92</accession>
<evidence type="ECO:0000313" key="2">
    <source>
        <dbReference type="EnsemblMetazoa" id="ISCW001587-PA"/>
    </source>
</evidence>
<dbReference type="EnsemblMetazoa" id="ISCW001587-RA">
    <property type="protein sequence ID" value="ISCW001587-PA"/>
    <property type="gene ID" value="ISCW001587"/>
</dbReference>
<evidence type="ECO:0000313" key="3">
    <source>
        <dbReference type="Proteomes" id="UP000001555"/>
    </source>
</evidence>
<keyword evidence="3" id="KW-1185">Reference proteome</keyword>
<feature type="region of interest" description="Disordered" evidence="1">
    <location>
        <begin position="73"/>
        <end position="134"/>
    </location>
</feature>
<feature type="region of interest" description="Disordered" evidence="1">
    <location>
        <begin position="1"/>
        <end position="43"/>
    </location>
</feature>
<proteinExistence type="predicted"/>
<dbReference type="InParanoid" id="A0A1S4KM92"/>
<reference evidence="2" key="2">
    <citation type="submission" date="2020-05" db="UniProtKB">
        <authorList>
            <consortium name="EnsemblMetazoa"/>
        </authorList>
    </citation>
    <scope>IDENTIFICATION</scope>
    <source>
        <strain evidence="2">wikel</strain>
    </source>
</reference>
<evidence type="ECO:0000256" key="1">
    <source>
        <dbReference type="SAM" id="MobiDB-lite"/>
    </source>
</evidence>
<protein>
    <submittedName>
        <fullName evidence="2">Uncharacterized protein</fullName>
    </submittedName>
</protein>
<name>A0A1S4KM92_IXOSC</name>
<feature type="compositionally biased region" description="Basic and acidic residues" evidence="1">
    <location>
        <begin position="14"/>
        <end position="37"/>
    </location>
</feature>
<feature type="compositionally biased region" description="Polar residues" evidence="1">
    <location>
        <begin position="1"/>
        <end position="10"/>
    </location>
</feature>
<dbReference type="VEuPathDB" id="VectorBase:ISCI001587"/>
<feature type="region of interest" description="Disordered" evidence="1">
    <location>
        <begin position="204"/>
        <end position="232"/>
    </location>
</feature>
<dbReference type="Proteomes" id="UP000001555">
    <property type="component" value="Unassembled WGS sequence"/>
</dbReference>
<dbReference type="AlphaFoldDB" id="A0A1S4KM92"/>
<reference evidence="3" key="1">
    <citation type="submission" date="2008-03" db="EMBL/GenBank/DDBJ databases">
        <title>Annotation of Ixodes scapularis.</title>
        <authorList>
            <consortium name="Ixodes scapularis Genome Project Consortium"/>
            <person name="Caler E."/>
            <person name="Hannick L.I."/>
            <person name="Bidwell S."/>
            <person name="Joardar V."/>
            <person name="Thiagarajan M."/>
            <person name="Amedeo P."/>
            <person name="Galinsky K.J."/>
            <person name="Schobel S."/>
            <person name="Inman J."/>
            <person name="Hostetler J."/>
            <person name="Miller J."/>
            <person name="Hammond M."/>
            <person name="Megy K."/>
            <person name="Lawson D."/>
            <person name="Kodira C."/>
            <person name="Sutton G."/>
            <person name="Meyer J."/>
            <person name="Hill C.A."/>
            <person name="Birren B."/>
            <person name="Nene V."/>
            <person name="Collins F."/>
            <person name="Alarcon-Chaidez F."/>
            <person name="Wikel S."/>
            <person name="Strausberg R."/>
        </authorList>
    </citation>
    <scope>NUCLEOTIDE SEQUENCE [LARGE SCALE GENOMIC DNA]</scope>
    <source>
        <strain evidence="3">Wikel</strain>
    </source>
</reference>
<feature type="compositionally biased region" description="Basic residues" evidence="1">
    <location>
        <begin position="95"/>
        <end position="108"/>
    </location>
</feature>
<dbReference type="VEuPathDB" id="VectorBase:ISCW001587"/>
<dbReference type="EMBL" id="ABJB011053982">
    <property type="status" value="NOT_ANNOTATED_CDS"/>
    <property type="molecule type" value="Genomic_DNA"/>
</dbReference>